<dbReference type="Gene3D" id="1.10.1040.10">
    <property type="entry name" value="N-(1-d-carboxylethyl)-l-norvaline Dehydrogenase, domain 2"/>
    <property type="match status" value="1"/>
</dbReference>
<dbReference type="eggNOG" id="ENOG502SNPW">
    <property type="taxonomic scope" value="Eukaryota"/>
</dbReference>
<proteinExistence type="predicted"/>
<sequence length="373" mass="39717">MANVGIIGAGHAGCALAFDLSARGIEVTIRAMAGHPGNTSKILGNDGYLIATGLLNGRVSVKVGHGLSQLTESILLIAIPSTGIDQVVCELAGHDLSDKLLIFITGNSAAIKAHMATNAKAVMETATSPFSSRVSADGSVSFRGIKKRLALGVLATEFQQEDRDKVAAIFPMPVEWCSNILETFFSALNGIVRVPTALMNMGWMETTNGDFYFYRQGMSPGVCSVIEALDKERLAVAAAYNVHLRSVVETYNANYGTNETTLRDFVAKTPAHNSTKGAQKRFITQDVPHWLVLCSELGMRAGVSTTSIDTMIDLASILTGTDFRSTGNTLKSLGLENATVEEVSRAFRGGDMCAAPAQAKKAKEAKLQRLAVL</sequence>
<protein>
    <submittedName>
        <fullName evidence="2">Opine dehydrogenase</fullName>
    </submittedName>
</protein>
<dbReference type="InterPro" id="IPR013328">
    <property type="entry name" value="6PGD_dom2"/>
</dbReference>
<dbReference type="InterPro" id="IPR008927">
    <property type="entry name" value="6-PGluconate_DH-like_C_sf"/>
</dbReference>
<dbReference type="Proteomes" id="UP000030106">
    <property type="component" value="Unassembled WGS sequence"/>
</dbReference>
<evidence type="ECO:0000313" key="2">
    <source>
        <dbReference type="EMBL" id="KGQ08844.1"/>
    </source>
</evidence>
<name>A0A0A2W791_BEABA</name>
<reference evidence="2 3" key="1">
    <citation type="submission" date="2012-10" db="EMBL/GenBank/DDBJ databases">
        <title>Genome sequencing and analysis of entomopathogenic fungi Beauveria bassiana D1-5.</title>
        <authorList>
            <person name="Li Q."/>
            <person name="Wang L."/>
            <person name="Zhang Z."/>
            <person name="Wang Q."/>
            <person name="Ren J."/>
            <person name="Wang M."/>
            <person name="Xu W."/>
            <person name="Wang J."/>
            <person name="Lu Y."/>
            <person name="Du Q."/>
            <person name="Sun Z."/>
        </authorList>
    </citation>
    <scope>NUCLEOTIDE SEQUENCE [LARGE SCALE GENOMIC DNA]</scope>
    <source>
        <strain evidence="2 3">D1-5</strain>
    </source>
</reference>
<evidence type="ECO:0000259" key="1">
    <source>
        <dbReference type="Pfam" id="PF02317"/>
    </source>
</evidence>
<dbReference type="InterPro" id="IPR003421">
    <property type="entry name" value="Opine_DH"/>
</dbReference>
<dbReference type="AlphaFoldDB" id="A0A0A2W791"/>
<dbReference type="InterPro" id="IPR036188">
    <property type="entry name" value="FAD/NAD-bd_sf"/>
</dbReference>
<feature type="domain" description="Opine dehydrogenase" evidence="1">
    <location>
        <begin position="176"/>
        <end position="318"/>
    </location>
</feature>
<organism evidence="2 3">
    <name type="scientific">Beauveria bassiana D1-5</name>
    <dbReference type="NCBI Taxonomy" id="1245745"/>
    <lineage>
        <taxon>Eukaryota</taxon>
        <taxon>Fungi</taxon>
        <taxon>Dikarya</taxon>
        <taxon>Ascomycota</taxon>
        <taxon>Pezizomycotina</taxon>
        <taxon>Sordariomycetes</taxon>
        <taxon>Hypocreomycetidae</taxon>
        <taxon>Hypocreales</taxon>
        <taxon>Cordycipitaceae</taxon>
        <taxon>Beauveria</taxon>
    </lineage>
</organism>
<gene>
    <name evidence="2" type="ORF">BBAD15_g5814</name>
</gene>
<dbReference type="EMBL" id="ANFO01000533">
    <property type="protein sequence ID" value="KGQ08844.1"/>
    <property type="molecule type" value="Genomic_DNA"/>
</dbReference>
<evidence type="ECO:0000313" key="3">
    <source>
        <dbReference type="Proteomes" id="UP000030106"/>
    </source>
</evidence>
<dbReference type="SUPFAM" id="SSF51905">
    <property type="entry name" value="FAD/NAD(P)-binding domain"/>
    <property type="match status" value="1"/>
</dbReference>
<dbReference type="Pfam" id="PF02317">
    <property type="entry name" value="Octopine_DH"/>
    <property type="match status" value="1"/>
</dbReference>
<comment type="caution">
    <text evidence="2">The sequence shown here is derived from an EMBL/GenBank/DDBJ whole genome shotgun (WGS) entry which is preliminary data.</text>
</comment>
<dbReference type="GO" id="GO:0016491">
    <property type="term" value="F:oxidoreductase activity"/>
    <property type="evidence" value="ECO:0007669"/>
    <property type="project" value="InterPro"/>
</dbReference>
<dbReference type="SUPFAM" id="SSF48179">
    <property type="entry name" value="6-phosphogluconate dehydrogenase C-terminal domain-like"/>
    <property type="match status" value="1"/>
</dbReference>
<dbReference type="HOGENOM" id="CLU_056511_0_0_1"/>
<dbReference type="OrthoDB" id="4394513at2759"/>
<accession>A0A0A2W791</accession>
<dbReference type="Gene3D" id="3.40.50.720">
    <property type="entry name" value="NAD(P)-binding Rossmann-like Domain"/>
    <property type="match status" value="1"/>
</dbReference>